<dbReference type="InterPro" id="IPR036179">
    <property type="entry name" value="Ig-like_dom_sf"/>
</dbReference>
<dbReference type="InterPro" id="IPR013783">
    <property type="entry name" value="Ig-like_fold"/>
</dbReference>
<dbReference type="SUPFAM" id="SSF48726">
    <property type="entry name" value="Immunoglobulin"/>
    <property type="match status" value="3"/>
</dbReference>
<evidence type="ECO:0000313" key="8">
    <source>
        <dbReference type="Proteomes" id="UP000242450"/>
    </source>
</evidence>
<keyword evidence="2" id="KW-1015">Disulfide bond</keyword>
<reference evidence="7 8" key="1">
    <citation type="journal article" date="2018" name="Mol. Genet. Genomics">
        <title>The red deer Cervus elaphus genome CerEla1.0: sequencing, annotating, genes, and chromosomes.</title>
        <authorList>
            <person name="Bana N.A."/>
            <person name="Nyiri A."/>
            <person name="Nagy J."/>
            <person name="Frank K."/>
            <person name="Nagy T."/>
            <person name="Steger V."/>
            <person name="Schiller M."/>
            <person name="Lakatos P."/>
            <person name="Sugar L."/>
            <person name="Horn P."/>
            <person name="Barta E."/>
            <person name="Orosz L."/>
        </authorList>
    </citation>
    <scope>NUCLEOTIDE SEQUENCE [LARGE SCALE GENOMIC DNA]</scope>
    <source>
        <strain evidence="7">Hungarian</strain>
    </source>
</reference>
<dbReference type="PANTHER" id="PTHR12207:SF21">
    <property type="entry name" value="IMMUNOGLOBULIN SUPERFAMILY MEMBER 3"/>
    <property type="match status" value="1"/>
</dbReference>
<dbReference type="InterPro" id="IPR003599">
    <property type="entry name" value="Ig_sub"/>
</dbReference>
<organism evidence="7 8">
    <name type="scientific">Cervus elaphus hippelaphus</name>
    <name type="common">European red deer</name>
    <dbReference type="NCBI Taxonomy" id="46360"/>
    <lineage>
        <taxon>Eukaryota</taxon>
        <taxon>Metazoa</taxon>
        <taxon>Chordata</taxon>
        <taxon>Craniata</taxon>
        <taxon>Vertebrata</taxon>
        <taxon>Euteleostomi</taxon>
        <taxon>Mammalia</taxon>
        <taxon>Eutheria</taxon>
        <taxon>Laurasiatheria</taxon>
        <taxon>Artiodactyla</taxon>
        <taxon>Ruminantia</taxon>
        <taxon>Pecora</taxon>
        <taxon>Cervidae</taxon>
        <taxon>Cervinae</taxon>
        <taxon>Cervus</taxon>
    </lineage>
</organism>
<feature type="domain" description="Ig-like" evidence="6">
    <location>
        <begin position="350"/>
        <end position="489"/>
    </location>
</feature>
<dbReference type="InterPro" id="IPR007110">
    <property type="entry name" value="Ig-like_dom"/>
</dbReference>
<dbReference type="InterPro" id="IPR013106">
    <property type="entry name" value="Ig_V-set"/>
</dbReference>
<dbReference type="FunFam" id="2.60.40.10:FF:000827">
    <property type="entry name" value="Immunoglobulin superfamily member 3"/>
    <property type="match status" value="1"/>
</dbReference>
<keyword evidence="5" id="KW-0472">Membrane</keyword>
<keyword evidence="8" id="KW-1185">Reference proteome</keyword>
<sequence>TKLQVSKSKRTLTLVENRPIQLNCSVKSQTSQNSHFAVLWYVHKPSDADGKLILKTTHNSAFEYGTYAEEEGLRARLQFERHVSGGLFSLTVQRAEVSDSGSYYCHVEEWLLSPNYAWYKLAEEVSGRTEVTVKQPVIIPPFPFLICAETEKFLVEPKFIKTHDQELRVFGAHVRACRCPPVFGRRHALTSAGKGCVQVARCFPVGDISFLTFADSRLKLSQAQGNLSVLETRQVQLECVVLNRTSAASQLLLEWFVWKPNQPERETVARLSRDATFHYGEQAAKNNLKGRLHLESPSPGVYRLFIQNVAVQDSGTYSCRVEEWLPSPSGTWYKRAEDTAGQTAVRVTRPVVPNATVFEKAAFQLDCSIVSRSSQDSRFAVAWYSLRTKVGGKRGSPGSEDGEEEDEEVEVDEEEEEDPTERTTLLSVGADAVFGPEGSPWEGRLRFQMLSPLLYRLTVLQASPQDSGNYSCHVEEWLPSPQKEWYRLTEEESAPVGIHVLDTSSTLQSIICSNDALFYFVFFYPFPIFGILIITILLVRFKSRNSSKNSEGKNGVPLLWIKEPHLNYSPTCLEPPVLSIHPGAID</sequence>
<evidence type="ECO:0000256" key="4">
    <source>
        <dbReference type="SAM" id="MobiDB-lite"/>
    </source>
</evidence>
<evidence type="ECO:0000256" key="2">
    <source>
        <dbReference type="ARBA" id="ARBA00023157"/>
    </source>
</evidence>
<dbReference type="Pfam" id="PF07686">
    <property type="entry name" value="V-set"/>
    <property type="match status" value="2"/>
</dbReference>
<dbReference type="Proteomes" id="UP000242450">
    <property type="component" value="Chromosome 20"/>
</dbReference>
<evidence type="ECO:0000256" key="3">
    <source>
        <dbReference type="ARBA" id="ARBA00023319"/>
    </source>
</evidence>
<dbReference type="EMBL" id="MKHE01000020">
    <property type="protein sequence ID" value="OWK05160.1"/>
    <property type="molecule type" value="Genomic_DNA"/>
</dbReference>
<proteinExistence type="predicted"/>
<protein>
    <submittedName>
        <fullName evidence="7">IGSF3</fullName>
    </submittedName>
</protein>
<feature type="transmembrane region" description="Helical" evidence="5">
    <location>
        <begin position="516"/>
        <end position="539"/>
    </location>
</feature>
<dbReference type="PROSITE" id="PS50835">
    <property type="entry name" value="IG_LIKE"/>
    <property type="match status" value="3"/>
</dbReference>
<dbReference type="SMART" id="SM00409">
    <property type="entry name" value="IG"/>
    <property type="match status" value="3"/>
</dbReference>
<feature type="domain" description="Ig-like" evidence="6">
    <location>
        <begin position="216"/>
        <end position="348"/>
    </location>
</feature>
<feature type="region of interest" description="Disordered" evidence="4">
    <location>
        <begin position="390"/>
        <end position="422"/>
    </location>
</feature>
<dbReference type="PANTHER" id="PTHR12207">
    <property type="entry name" value="V-SET AND TRANSMEMBRANE DOMAIN-CONTAINING PROTEIN"/>
    <property type="match status" value="1"/>
</dbReference>
<dbReference type="OrthoDB" id="9890427at2759"/>
<dbReference type="InterPro" id="IPR051102">
    <property type="entry name" value="IgSF_V-set/TM_domain"/>
</dbReference>
<evidence type="ECO:0000259" key="6">
    <source>
        <dbReference type="PROSITE" id="PS50835"/>
    </source>
</evidence>
<keyword evidence="5" id="KW-0812">Transmembrane</keyword>
<dbReference type="SMART" id="SM00406">
    <property type="entry name" value="IGv"/>
    <property type="match status" value="1"/>
</dbReference>
<dbReference type="GO" id="GO:0016020">
    <property type="term" value="C:membrane"/>
    <property type="evidence" value="ECO:0007669"/>
    <property type="project" value="TreeGrafter"/>
</dbReference>
<evidence type="ECO:0000313" key="7">
    <source>
        <dbReference type="EMBL" id="OWK05160.1"/>
    </source>
</evidence>
<dbReference type="FunFam" id="2.60.40.10:FF:000674">
    <property type="entry name" value="Immunoglobulin superfamily member 3"/>
    <property type="match status" value="1"/>
</dbReference>
<accession>A0A212CGU2</accession>
<keyword evidence="5" id="KW-1133">Transmembrane helix</keyword>
<keyword evidence="1" id="KW-0732">Signal</keyword>
<comment type="caution">
    <text evidence="7">The sequence shown here is derived from an EMBL/GenBank/DDBJ whole genome shotgun (WGS) entry which is preliminary data.</text>
</comment>
<dbReference type="Gene3D" id="2.60.40.10">
    <property type="entry name" value="Immunoglobulins"/>
    <property type="match status" value="3"/>
</dbReference>
<gene>
    <name evidence="7" type="ORF">Celaphus_00002137</name>
</gene>
<evidence type="ECO:0000256" key="5">
    <source>
        <dbReference type="SAM" id="Phobius"/>
    </source>
</evidence>
<feature type="domain" description="Ig-like" evidence="6">
    <location>
        <begin position="1"/>
        <end position="126"/>
    </location>
</feature>
<name>A0A212CGU2_CEREH</name>
<dbReference type="AlphaFoldDB" id="A0A212CGU2"/>
<evidence type="ECO:0000256" key="1">
    <source>
        <dbReference type="ARBA" id="ARBA00022729"/>
    </source>
</evidence>
<feature type="compositionally biased region" description="Acidic residues" evidence="4">
    <location>
        <begin position="400"/>
        <end position="419"/>
    </location>
</feature>
<feature type="non-terminal residue" evidence="7">
    <location>
        <position position="1"/>
    </location>
</feature>
<keyword evidence="3" id="KW-0393">Immunoglobulin domain</keyword>